<dbReference type="PANTHER" id="PTHR43416">
    <property type="entry name" value="DIHYDROLIPOYLLYSINE-RESIDUE SUCCINYLTRANSFERASE COMPONENT OF 2-OXOGLUTARATE DEHYDROGENASE COMPLEX, MITOCHONDRIAL-RELATED"/>
    <property type="match status" value="1"/>
</dbReference>
<feature type="compositionally biased region" description="Basic and acidic residues" evidence="11">
    <location>
        <begin position="189"/>
        <end position="206"/>
    </location>
</feature>
<dbReference type="InterPro" id="IPR011053">
    <property type="entry name" value="Single_hybrid_motif"/>
</dbReference>
<dbReference type="Gene3D" id="3.30.559.10">
    <property type="entry name" value="Chloramphenicol acetyltransferase-like domain"/>
    <property type="match status" value="1"/>
</dbReference>
<keyword evidence="7" id="KW-0450">Lipoyl</keyword>
<reference evidence="13" key="2">
    <citation type="journal article" date="2023" name="IMA Fungus">
        <title>Comparative genomic study of the Penicillium genus elucidates a diverse pangenome and 15 lateral gene transfer events.</title>
        <authorList>
            <person name="Petersen C."/>
            <person name="Sorensen T."/>
            <person name="Nielsen M.R."/>
            <person name="Sondergaard T.E."/>
            <person name="Sorensen J.L."/>
            <person name="Fitzpatrick D.A."/>
            <person name="Frisvad J.C."/>
            <person name="Nielsen K.L."/>
        </authorList>
    </citation>
    <scope>NUCLEOTIDE SEQUENCE</scope>
    <source>
        <strain evidence="13">IBT 35673</strain>
    </source>
</reference>
<evidence type="ECO:0000256" key="7">
    <source>
        <dbReference type="ARBA" id="ARBA00022823"/>
    </source>
</evidence>
<feature type="compositionally biased region" description="Polar residues" evidence="11">
    <location>
        <begin position="142"/>
        <end position="175"/>
    </location>
</feature>
<feature type="domain" description="Lipoyl-binding" evidence="12">
    <location>
        <begin position="65"/>
        <end position="140"/>
    </location>
</feature>
<dbReference type="NCBIfam" id="NF004309">
    <property type="entry name" value="PRK05704.1"/>
    <property type="match status" value="1"/>
</dbReference>
<comment type="pathway">
    <text evidence="2">Amino-acid degradation; L-lysine degradation via saccharopine pathway; glutaryl-CoA from L-lysine: step 6/6.</text>
</comment>
<feature type="region of interest" description="Disordered" evidence="11">
    <location>
        <begin position="141"/>
        <end position="231"/>
    </location>
</feature>
<gene>
    <name evidence="13" type="ORF">N7452_009974</name>
</gene>
<evidence type="ECO:0000256" key="9">
    <source>
        <dbReference type="ARBA" id="ARBA00023315"/>
    </source>
</evidence>
<dbReference type="SUPFAM" id="SSF51230">
    <property type="entry name" value="Single hybrid motif"/>
    <property type="match status" value="1"/>
</dbReference>
<evidence type="ECO:0000256" key="2">
    <source>
        <dbReference type="ARBA" id="ARBA00005145"/>
    </source>
</evidence>
<dbReference type="EMBL" id="JAPZBQ010000005">
    <property type="protein sequence ID" value="KAJ5329584.1"/>
    <property type="molecule type" value="Genomic_DNA"/>
</dbReference>
<dbReference type="Pfam" id="PF00364">
    <property type="entry name" value="Biotin_lipoyl"/>
    <property type="match status" value="1"/>
</dbReference>
<comment type="cofactor">
    <cofactor evidence="1">
        <name>(R)-lipoate</name>
        <dbReference type="ChEBI" id="CHEBI:83088"/>
    </cofactor>
</comment>
<dbReference type="InterPro" id="IPR001078">
    <property type="entry name" value="2-oxoacid_DH_actylTfrase"/>
</dbReference>
<dbReference type="CDD" id="cd06849">
    <property type="entry name" value="lipoyl_domain"/>
    <property type="match status" value="1"/>
</dbReference>
<dbReference type="PROSITE" id="PS00189">
    <property type="entry name" value="LIPOYL"/>
    <property type="match status" value="1"/>
</dbReference>
<dbReference type="InterPro" id="IPR006255">
    <property type="entry name" value="SucB"/>
</dbReference>
<organism evidence="13 14">
    <name type="scientific">Penicillium brevicompactum</name>
    <dbReference type="NCBI Taxonomy" id="5074"/>
    <lineage>
        <taxon>Eukaryota</taxon>
        <taxon>Fungi</taxon>
        <taxon>Dikarya</taxon>
        <taxon>Ascomycota</taxon>
        <taxon>Pezizomycotina</taxon>
        <taxon>Eurotiomycetes</taxon>
        <taxon>Eurotiomycetidae</taxon>
        <taxon>Eurotiales</taxon>
        <taxon>Aspergillaceae</taxon>
        <taxon>Penicillium</taxon>
    </lineage>
</organism>
<dbReference type="EC" id="2.3.1.61" evidence="4"/>
<dbReference type="PANTHER" id="PTHR43416:SF5">
    <property type="entry name" value="DIHYDROLIPOYLLYSINE-RESIDUE SUCCINYLTRANSFERASE COMPONENT OF 2-OXOGLUTARATE DEHYDROGENASE COMPLEX, MITOCHONDRIAL"/>
    <property type="match status" value="1"/>
</dbReference>
<dbReference type="GO" id="GO:0045252">
    <property type="term" value="C:oxoglutarate dehydrogenase complex"/>
    <property type="evidence" value="ECO:0007669"/>
    <property type="project" value="InterPro"/>
</dbReference>
<dbReference type="Pfam" id="PF00198">
    <property type="entry name" value="2-oxoacid_dh"/>
    <property type="match status" value="1"/>
</dbReference>
<evidence type="ECO:0000256" key="11">
    <source>
        <dbReference type="SAM" id="MobiDB-lite"/>
    </source>
</evidence>
<comment type="caution">
    <text evidence="13">The sequence shown here is derived from an EMBL/GenBank/DDBJ whole genome shotgun (WGS) entry which is preliminary data.</text>
</comment>
<comment type="similarity">
    <text evidence="3">Belongs to the 2-oxoacid dehydrogenase family.</text>
</comment>
<evidence type="ECO:0000256" key="8">
    <source>
        <dbReference type="ARBA" id="ARBA00022946"/>
    </source>
</evidence>
<evidence type="ECO:0000256" key="1">
    <source>
        <dbReference type="ARBA" id="ARBA00001938"/>
    </source>
</evidence>
<name>A0A9W9UBQ7_PENBR</name>
<keyword evidence="6" id="KW-0808">Transferase</keyword>
<evidence type="ECO:0000256" key="5">
    <source>
        <dbReference type="ARBA" id="ARBA00022532"/>
    </source>
</evidence>
<dbReference type="GO" id="GO:0005739">
    <property type="term" value="C:mitochondrion"/>
    <property type="evidence" value="ECO:0007669"/>
    <property type="project" value="TreeGrafter"/>
</dbReference>
<evidence type="ECO:0000256" key="3">
    <source>
        <dbReference type="ARBA" id="ARBA00007317"/>
    </source>
</evidence>
<protein>
    <recommendedName>
        <fullName evidence="4">dihydrolipoyllysine-residue succinyltransferase</fullName>
        <ecNumber evidence="4">2.3.1.61</ecNumber>
    </recommendedName>
    <alternativeName>
        <fullName evidence="10">2-oxoglutarate dehydrogenase complex component E2</fullName>
    </alternativeName>
</protein>
<dbReference type="AlphaFoldDB" id="A0A9W9UBQ7"/>
<dbReference type="GO" id="GO:0004149">
    <property type="term" value="F:dihydrolipoyllysine-residue succinyltransferase activity"/>
    <property type="evidence" value="ECO:0007669"/>
    <property type="project" value="UniProtKB-EC"/>
</dbReference>
<evidence type="ECO:0000256" key="6">
    <source>
        <dbReference type="ARBA" id="ARBA00022679"/>
    </source>
</evidence>
<evidence type="ECO:0000259" key="12">
    <source>
        <dbReference type="PROSITE" id="PS50968"/>
    </source>
</evidence>
<keyword evidence="9" id="KW-0012">Acyltransferase</keyword>
<dbReference type="GO" id="GO:0006099">
    <property type="term" value="P:tricarboxylic acid cycle"/>
    <property type="evidence" value="ECO:0007669"/>
    <property type="project" value="UniProtKB-KW"/>
</dbReference>
<dbReference type="InterPro" id="IPR023213">
    <property type="entry name" value="CAT-like_dom_sf"/>
</dbReference>
<dbReference type="PROSITE" id="PS50968">
    <property type="entry name" value="BIOTINYL_LIPOYL"/>
    <property type="match status" value="1"/>
</dbReference>
<dbReference type="InterPro" id="IPR003016">
    <property type="entry name" value="2-oxoA_DH_lipoyl-BS"/>
</dbReference>
<dbReference type="InterPro" id="IPR050537">
    <property type="entry name" value="2-oxoacid_dehydrogenase"/>
</dbReference>
<dbReference type="Gene3D" id="2.40.50.100">
    <property type="match status" value="1"/>
</dbReference>
<keyword evidence="8" id="KW-0809">Transit peptide</keyword>
<sequence>MASRWTSRPVLRLPKALLRTRTPGRYMQTQPILSRRPSTFYPKLSSHPQYHLRLFSSSPRNNDSKVVVRVPPMAESITEGTLSQFSKSIGDFIEVDEELATIETDKIDVSVNATQSGIIQQLLVAEGDVVTVDQVIAEIQPGLTQPESEPESENAQSASKQSNLQHNSTQATQSSTPPPAAETMPTEFSKPEREASKDTTSPKKDVAPAQSTEAPNAFQGMIPSRAEEKVKMTRIRKRTAQRLKESQNTAAFLTTFNEVDMTRLMQFRKNNKEEALEKHGVKLGLMGSMARASVLALKEIPAVNASIENDDTIVYRNYVDLSVAASIPKGLVTPVLRNIESMSILQIEKGIAELVKKARDGKLTMDDLNGGSFTISNSGIWGSLFGTPIINLPQTAVLGTYGIQDRPVAVNGQVEIRPMMYIALTYDHRIIDGREAVNFLVLIKKYLETPETILLEI</sequence>
<proteinExistence type="inferred from homology"/>
<evidence type="ECO:0000313" key="14">
    <source>
        <dbReference type="Proteomes" id="UP001147695"/>
    </source>
</evidence>
<dbReference type="NCBIfam" id="TIGR01347">
    <property type="entry name" value="sucB"/>
    <property type="match status" value="1"/>
</dbReference>
<evidence type="ECO:0000256" key="4">
    <source>
        <dbReference type="ARBA" id="ARBA00012945"/>
    </source>
</evidence>
<reference evidence="13" key="1">
    <citation type="submission" date="2022-12" db="EMBL/GenBank/DDBJ databases">
        <authorList>
            <person name="Petersen C."/>
        </authorList>
    </citation>
    <scope>NUCLEOTIDE SEQUENCE</scope>
    <source>
        <strain evidence="13">IBT 35673</strain>
    </source>
</reference>
<evidence type="ECO:0000313" key="13">
    <source>
        <dbReference type="EMBL" id="KAJ5329584.1"/>
    </source>
</evidence>
<keyword evidence="5" id="KW-0816">Tricarboxylic acid cycle</keyword>
<dbReference type="SUPFAM" id="SSF52777">
    <property type="entry name" value="CoA-dependent acyltransferases"/>
    <property type="match status" value="1"/>
</dbReference>
<dbReference type="InterPro" id="IPR000089">
    <property type="entry name" value="Biotin_lipoyl"/>
</dbReference>
<accession>A0A9W9UBQ7</accession>
<evidence type="ECO:0000256" key="10">
    <source>
        <dbReference type="ARBA" id="ARBA00032406"/>
    </source>
</evidence>
<dbReference type="Proteomes" id="UP001147695">
    <property type="component" value="Unassembled WGS sequence"/>
</dbReference>